<dbReference type="RefSeq" id="WP_099510096.1">
    <property type="nucleotide sequence ID" value="NZ_CP016616.1"/>
</dbReference>
<proteinExistence type="predicted"/>
<feature type="compositionally biased region" description="Basic residues" evidence="1">
    <location>
        <begin position="129"/>
        <end position="139"/>
    </location>
</feature>
<feature type="compositionally biased region" description="Basic and acidic residues" evidence="1">
    <location>
        <begin position="45"/>
        <end position="63"/>
    </location>
</feature>
<dbReference type="AlphaFoldDB" id="A0A1B2EGH5"/>
<reference evidence="2" key="1">
    <citation type="submission" date="2016-07" db="EMBL/GenBank/DDBJ databases">
        <title>Microvirga ossetica sp. nov. a new species of rhizobia isolated from root nodules of the legume species Vicia alpestris Steven originated from North Ossetia region in the Caucasus.</title>
        <authorList>
            <person name="Safronova V.I."/>
            <person name="Kuznetsova I.G."/>
            <person name="Sazanova A.L."/>
            <person name="Belimov A."/>
            <person name="Andronov E."/>
            <person name="Osledkin Y.S."/>
            <person name="Onishchuk O.P."/>
            <person name="Kurchak O.N."/>
            <person name="Shaposhnikov A.I."/>
            <person name="Willems A."/>
            <person name="Tikhonovich I.A."/>
        </authorList>
    </citation>
    <scope>NUCLEOTIDE SEQUENCE [LARGE SCALE GENOMIC DNA]</scope>
    <source>
        <strain evidence="2">V5/3M</strain>
    </source>
</reference>
<dbReference type="OrthoDB" id="7210901at2"/>
<feature type="compositionally biased region" description="Basic and acidic residues" evidence="1">
    <location>
        <begin position="116"/>
        <end position="128"/>
    </location>
</feature>
<protein>
    <submittedName>
        <fullName evidence="2">Uncharacterized protein</fullName>
    </submittedName>
</protein>
<dbReference type="EMBL" id="CP016616">
    <property type="protein sequence ID" value="ANY79083.1"/>
    <property type="molecule type" value="Genomic_DNA"/>
</dbReference>
<gene>
    <name evidence="2" type="ORF">BB934_13375</name>
</gene>
<feature type="region of interest" description="Disordered" evidence="1">
    <location>
        <begin position="45"/>
        <end position="79"/>
    </location>
</feature>
<evidence type="ECO:0000256" key="1">
    <source>
        <dbReference type="SAM" id="MobiDB-lite"/>
    </source>
</evidence>
<feature type="compositionally biased region" description="Basic and acidic residues" evidence="1">
    <location>
        <begin position="96"/>
        <end position="109"/>
    </location>
</feature>
<dbReference type="KEGG" id="moc:BB934_13375"/>
<name>A0A1B2EGH5_9HYPH</name>
<sequence>MATSKLDERRLMSDEEFTLVEQTRYPVLGKLEDAALKDLTQRLRERRDRARDIAHRQRREVRGKSRQATNFEKQDAGNRQKARILAEALTRINSERTRRKAEELRENARRALRLRQGAEEAARPDSGRTPRKGMRKNASTRRDRIVNPMDAGRISQAGKRAQAVRDNA</sequence>
<organism evidence="2">
    <name type="scientific">Microvirga ossetica</name>
    <dbReference type="NCBI Taxonomy" id="1882682"/>
    <lineage>
        <taxon>Bacteria</taxon>
        <taxon>Pseudomonadati</taxon>
        <taxon>Pseudomonadota</taxon>
        <taxon>Alphaproteobacteria</taxon>
        <taxon>Hyphomicrobiales</taxon>
        <taxon>Methylobacteriaceae</taxon>
        <taxon>Microvirga</taxon>
    </lineage>
</organism>
<feature type="region of interest" description="Disordered" evidence="1">
    <location>
        <begin position="96"/>
        <end position="168"/>
    </location>
</feature>
<evidence type="ECO:0000313" key="2">
    <source>
        <dbReference type="EMBL" id="ANY79083.1"/>
    </source>
</evidence>
<accession>A0A1B2EGH5</accession>